<name>A0A1A9RBA6_EIKCO</name>
<gene>
    <name evidence="2" type="ORF">A7P85_08505</name>
</gene>
<organism evidence="2 3">
    <name type="scientific">Eikenella corrodens</name>
    <dbReference type="NCBI Taxonomy" id="539"/>
    <lineage>
        <taxon>Bacteria</taxon>
        <taxon>Pseudomonadati</taxon>
        <taxon>Pseudomonadota</taxon>
        <taxon>Betaproteobacteria</taxon>
        <taxon>Neisseriales</taxon>
        <taxon>Neisseriaceae</taxon>
        <taxon>Eikenella</taxon>
    </lineage>
</organism>
<evidence type="ECO:0000313" key="3">
    <source>
        <dbReference type="Proteomes" id="UP000078003"/>
    </source>
</evidence>
<evidence type="ECO:0000259" key="1">
    <source>
        <dbReference type="Pfam" id="PF13304"/>
    </source>
</evidence>
<comment type="caution">
    <text evidence="2">The sequence shown here is derived from an EMBL/GenBank/DDBJ whole genome shotgun (WGS) entry which is preliminary data.</text>
</comment>
<dbReference type="RefSeq" id="WP_064103780.1">
    <property type="nucleotide sequence ID" value="NZ_LXSE01000033.1"/>
</dbReference>
<feature type="domain" description="ATPase AAA-type core" evidence="1">
    <location>
        <begin position="27"/>
        <end position="289"/>
    </location>
</feature>
<protein>
    <submittedName>
        <fullName evidence="2">Recombinase RecF</fullName>
    </submittedName>
</protein>
<dbReference type="AlphaFoldDB" id="A0A1A9RBA6"/>
<dbReference type="InterPro" id="IPR027417">
    <property type="entry name" value="P-loop_NTPase"/>
</dbReference>
<dbReference type="InterPro" id="IPR051396">
    <property type="entry name" value="Bact_Antivir_Def_Nuclease"/>
</dbReference>
<dbReference type="GO" id="GO:0016887">
    <property type="term" value="F:ATP hydrolysis activity"/>
    <property type="evidence" value="ECO:0007669"/>
    <property type="project" value="InterPro"/>
</dbReference>
<dbReference type="Pfam" id="PF13304">
    <property type="entry name" value="AAA_21"/>
    <property type="match status" value="1"/>
</dbReference>
<dbReference type="SUPFAM" id="SSF52540">
    <property type="entry name" value="P-loop containing nucleoside triphosphate hydrolases"/>
    <property type="match status" value="1"/>
</dbReference>
<accession>A0A1A9RBA6</accession>
<dbReference type="PANTHER" id="PTHR43581:SF2">
    <property type="entry name" value="EXCINUCLEASE ATPASE SUBUNIT"/>
    <property type="match status" value="1"/>
</dbReference>
<proteinExistence type="predicted"/>
<dbReference type="PANTHER" id="PTHR43581">
    <property type="entry name" value="ATP/GTP PHOSPHATASE"/>
    <property type="match status" value="1"/>
</dbReference>
<evidence type="ECO:0000313" key="2">
    <source>
        <dbReference type="EMBL" id="OAM15217.1"/>
    </source>
</evidence>
<reference evidence="3" key="1">
    <citation type="submission" date="2016-05" db="EMBL/GenBank/DDBJ databases">
        <title>Draft genome of Corynebacterium afermentans subsp. afermentans LCDC 88199T.</title>
        <authorList>
            <person name="Bernier A.-M."/>
            <person name="Bernard K."/>
        </authorList>
    </citation>
    <scope>NUCLEOTIDE SEQUENCE [LARGE SCALE GENOMIC DNA]</scope>
    <source>
        <strain evidence="3">NML01-0328</strain>
    </source>
</reference>
<dbReference type="Gene3D" id="3.40.50.300">
    <property type="entry name" value="P-loop containing nucleotide triphosphate hydrolases"/>
    <property type="match status" value="1"/>
</dbReference>
<dbReference type="GO" id="GO:0005524">
    <property type="term" value="F:ATP binding"/>
    <property type="evidence" value="ECO:0007669"/>
    <property type="project" value="InterPro"/>
</dbReference>
<dbReference type="EMBL" id="LXSF01000012">
    <property type="protein sequence ID" value="OAM15217.1"/>
    <property type="molecule type" value="Genomic_DNA"/>
</dbReference>
<sequence>MKIKNLKLHNVGGIPFLSLENLNQNCNLICGENGVGKTNILDSIASLYSSFNNNILLSRSGCDSGNIEAEIMFFEEGEENKSISMSITKRKPDNSSWVRCELSDYDKKLLYLKVNRVFEYKEQNSIEADPKDITGERNLSGLKNEKLKSWFINRHLHSAHEGNLTNTQKENFKLAVDCFAKLNSDYSFKKTTTENEIIVSSPTGDIYFEYLSSGFKSIIFILLGIIRELEFRFNHDNNAILAKDFDGIILIDEVELHLHPEWQGRIISILKETFPKVQFFITTHSPHVVQTAEKDEVIALQRTQENNITRRELLNSKYGYQGWTIEEILEDIMGMPTLRTDLYMNLKQKFDKALDEKNKNLAESAYAELNEMLHPDFPLRPILKLQLDTLLDN</sequence>
<dbReference type="InterPro" id="IPR003959">
    <property type="entry name" value="ATPase_AAA_core"/>
</dbReference>
<dbReference type="Proteomes" id="UP000078003">
    <property type="component" value="Unassembled WGS sequence"/>
</dbReference>